<dbReference type="RefSeq" id="WP_068991394.1">
    <property type="nucleotide sequence ID" value="NZ_BMJN01000048.1"/>
</dbReference>
<dbReference type="OrthoDB" id="9785372at2"/>
<dbReference type="PANTHER" id="PTHR15020">
    <property type="entry name" value="FLAVIN REDUCTASE-RELATED"/>
    <property type="match status" value="1"/>
</dbReference>
<name>A0A917A9Z3_9STRE</name>
<dbReference type="InterPro" id="IPR016040">
    <property type="entry name" value="NAD(P)-bd_dom"/>
</dbReference>
<reference evidence="2" key="1">
    <citation type="journal article" date="2014" name="Int. J. Syst. Evol. Microbiol.">
        <title>Complete genome sequence of Corynebacterium casei LMG S-19264T (=DSM 44701T), isolated from a smear-ripened cheese.</title>
        <authorList>
            <consortium name="US DOE Joint Genome Institute (JGI-PGF)"/>
            <person name="Walter F."/>
            <person name="Albersmeier A."/>
            <person name="Kalinowski J."/>
            <person name="Ruckert C."/>
        </authorList>
    </citation>
    <scope>NUCLEOTIDE SEQUENCE</scope>
    <source>
        <strain evidence="2">CGMCC 1.15533</strain>
    </source>
</reference>
<dbReference type="InterPro" id="IPR036291">
    <property type="entry name" value="NAD(P)-bd_dom_sf"/>
</dbReference>
<sequence>MRVFVAGATGRVAEQLIKQLIERGHTVRAGARKTDKVIQLVGVEPVEMDLHSTPEELASIIQGSDVVYFTAGSRGKDLLQTDAFGAVKLMQAAEMTGVSRFIMLSSIFATEPEKWLDPHLAKITDYNIAKFFSDQWLMNQTRLDYTIVQPGNLVEATSGSGKIAVGVSHSQPNSIPNVAQVLAEVLAFPNTVGKIIQMSDGETPIREALENL</sequence>
<dbReference type="Gene3D" id="3.40.50.720">
    <property type="entry name" value="NAD(P)-binding Rossmann-like Domain"/>
    <property type="match status" value="1"/>
</dbReference>
<accession>A0A917A9Z3</accession>
<dbReference type="PANTHER" id="PTHR15020:SF50">
    <property type="entry name" value="UPF0659 PROTEIN YMR090W"/>
    <property type="match status" value="1"/>
</dbReference>
<proteinExistence type="predicted"/>
<dbReference type="Proteomes" id="UP000660801">
    <property type="component" value="Unassembled WGS sequence"/>
</dbReference>
<gene>
    <name evidence="2" type="ORF">GCM10011510_18550</name>
</gene>
<dbReference type="EMBL" id="BMJN01000048">
    <property type="protein sequence ID" value="GGE37513.1"/>
    <property type="molecule type" value="Genomic_DNA"/>
</dbReference>
<dbReference type="Pfam" id="PF13460">
    <property type="entry name" value="NAD_binding_10"/>
    <property type="match status" value="1"/>
</dbReference>
<dbReference type="SUPFAM" id="SSF51735">
    <property type="entry name" value="NAD(P)-binding Rossmann-fold domains"/>
    <property type="match status" value="1"/>
</dbReference>
<reference evidence="2" key="2">
    <citation type="submission" date="2020-09" db="EMBL/GenBank/DDBJ databases">
        <authorList>
            <person name="Sun Q."/>
            <person name="Zhou Y."/>
        </authorList>
    </citation>
    <scope>NUCLEOTIDE SEQUENCE</scope>
    <source>
        <strain evidence="2">CGMCC 1.15533</strain>
    </source>
</reference>
<evidence type="ECO:0000259" key="1">
    <source>
        <dbReference type="Pfam" id="PF13460"/>
    </source>
</evidence>
<feature type="domain" description="NAD(P)-binding" evidence="1">
    <location>
        <begin position="7"/>
        <end position="187"/>
    </location>
</feature>
<protein>
    <submittedName>
        <fullName evidence="2">Oxidoreductase</fullName>
    </submittedName>
</protein>
<dbReference type="CDD" id="cd05243">
    <property type="entry name" value="SDR_a5"/>
    <property type="match status" value="1"/>
</dbReference>
<comment type="caution">
    <text evidence="2">The sequence shown here is derived from an EMBL/GenBank/DDBJ whole genome shotgun (WGS) entry which is preliminary data.</text>
</comment>
<evidence type="ECO:0000313" key="3">
    <source>
        <dbReference type="Proteomes" id="UP000660801"/>
    </source>
</evidence>
<organism evidence="2 3">
    <name type="scientific">Streptococcus himalayensis</name>
    <dbReference type="NCBI Taxonomy" id="1888195"/>
    <lineage>
        <taxon>Bacteria</taxon>
        <taxon>Bacillati</taxon>
        <taxon>Bacillota</taxon>
        <taxon>Bacilli</taxon>
        <taxon>Lactobacillales</taxon>
        <taxon>Streptococcaceae</taxon>
        <taxon>Streptococcus</taxon>
    </lineage>
</organism>
<evidence type="ECO:0000313" key="2">
    <source>
        <dbReference type="EMBL" id="GGE37513.1"/>
    </source>
</evidence>
<keyword evidence="3" id="KW-1185">Reference proteome</keyword>
<dbReference type="AlphaFoldDB" id="A0A917A9Z3"/>